<comment type="caution">
    <text evidence="2">The sequence shown here is derived from an EMBL/GenBank/DDBJ whole genome shotgun (WGS) entry which is preliminary data.</text>
</comment>
<keyword evidence="1" id="KW-1133">Transmembrane helix</keyword>
<proteinExistence type="predicted"/>
<evidence type="ECO:0000313" key="2">
    <source>
        <dbReference type="EMBL" id="KRQ10330.1"/>
    </source>
</evidence>
<evidence type="ECO:0000313" key="5">
    <source>
        <dbReference type="Proteomes" id="UP000051936"/>
    </source>
</evidence>
<sequence>MVARLSLADRGAARRKTMSENLFEILSICFSPLALQLAMPPAICNLAGFATASMQRRDRIHAGNDVP</sequence>
<evidence type="ECO:0000313" key="4">
    <source>
        <dbReference type="EMBL" id="KRQ17369.1"/>
    </source>
</evidence>
<keyword evidence="1" id="KW-0472">Membrane</keyword>
<feature type="transmembrane region" description="Helical" evidence="1">
    <location>
        <begin position="21"/>
        <end position="39"/>
    </location>
</feature>
<accession>A0A0R3DKB9</accession>
<reference evidence="2 5" key="1">
    <citation type="submission" date="2015-09" db="EMBL/GenBank/DDBJ databases">
        <title>Draft Genome Sequence of Bradyrhizobium manausense Strain BR 3351T, a Novel Symbiotic Nitrogen-Fixing Alphaproteobacterium Isolated from Brazilian Amazon Rain Forest.</title>
        <authorList>
            <person name="De Araujo J.L."/>
            <person name="Zilli J.E."/>
        </authorList>
    </citation>
    <scope>NUCLEOTIDE SEQUENCE [LARGE SCALE GENOMIC DNA]</scope>
    <source>
        <strain evidence="2 5">BR3351</strain>
    </source>
</reference>
<dbReference type="AlphaFoldDB" id="A0A0R3DKB9"/>
<dbReference type="EMBL" id="LJYG01000041">
    <property type="protein sequence ID" value="KRQ15634.1"/>
    <property type="molecule type" value="Genomic_DNA"/>
</dbReference>
<evidence type="ECO:0000256" key="1">
    <source>
        <dbReference type="SAM" id="Phobius"/>
    </source>
</evidence>
<organism evidence="2 5">
    <name type="scientific">Bradyrhizobium manausense</name>
    <dbReference type="NCBI Taxonomy" id="989370"/>
    <lineage>
        <taxon>Bacteria</taxon>
        <taxon>Pseudomonadati</taxon>
        <taxon>Pseudomonadota</taxon>
        <taxon>Alphaproteobacteria</taxon>
        <taxon>Hyphomicrobiales</taxon>
        <taxon>Nitrobacteraceae</taxon>
        <taxon>Bradyrhizobium</taxon>
    </lineage>
</organism>
<dbReference type="EMBL" id="LJYG01000015">
    <property type="protein sequence ID" value="KRQ17369.1"/>
    <property type="molecule type" value="Genomic_DNA"/>
</dbReference>
<gene>
    <name evidence="4" type="ORF">AOQ71_02500</name>
    <name evidence="3" type="ORF">AOQ71_08825</name>
    <name evidence="2" type="ORF">AOQ71_19015</name>
</gene>
<dbReference type="Proteomes" id="UP000051936">
    <property type="component" value="Unassembled WGS sequence"/>
</dbReference>
<dbReference type="EMBL" id="LJYG01000084">
    <property type="protein sequence ID" value="KRQ10330.1"/>
    <property type="molecule type" value="Genomic_DNA"/>
</dbReference>
<keyword evidence="1" id="KW-0812">Transmembrane</keyword>
<evidence type="ECO:0000313" key="3">
    <source>
        <dbReference type="EMBL" id="KRQ15634.1"/>
    </source>
</evidence>
<protein>
    <submittedName>
        <fullName evidence="2">Uncharacterized protein</fullName>
    </submittedName>
</protein>
<name>A0A0R3DKB9_9BRAD</name>
<keyword evidence="5" id="KW-1185">Reference proteome</keyword>